<dbReference type="InterPro" id="IPR021533">
    <property type="entry name" value="PepSY-like"/>
</dbReference>
<feature type="signal peptide" evidence="1">
    <location>
        <begin position="1"/>
        <end position="21"/>
    </location>
</feature>
<sequence length="146" mass="16961">MTNKSKIFLLMLMLTLSSAWASNDKVVALTRIPQKAQTIIAKHFEGAKVSYVKMDNDWFSKSYDVVFNDGNKIEFDRRGEWKEIDCKYSRVPIQLVPTPIRHHVEAQHPGTYIVQIDRDNRDYEIELNNGLELIFSLKGVFKGFHD</sequence>
<gene>
    <name evidence="3" type="ORF">C7382_10651</name>
</gene>
<protein>
    <submittedName>
        <fullName evidence="3">Putative PepSY-like beta-lactamase-inhibitor</fullName>
    </submittedName>
</protein>
<evidence type="ECO:0000256" key="1">
    <source>
        <dbReference type="SAM" id="SignalP"/>
    </source>
</evidence>
<dbReference type="Pfam" id="PF11396">
    <property type="entry name" value="PepSY_like"/>
    <property type="match status" value="1"/>
</dbReference>
<dbReference type="EMBL" id="QEKY01000006">
    <property type="protein sequence ID" value="PVZ11589.1"/>
    <property type="molecule type" value="Genomic_DNA"/>
</dbReference>
<name>A0A2U1FHE6_9PORP</name>
<dbReference type="SUPFAM" id="SSF160574">
    <property type="entry name" value="BT0923-like"/>
    <property type="match status" value="1"/>
</dbReference>
<evidence type="ECO:0000259" key="2">
    <source>
        <dbReference type="Pfam" id="PF11396"/>
    </source>
</evidence>
<organism evidence="3 4">
    <name type="scientific">Porphyromonas loveana</name>
    <dbReference type="NCBI Taxonomy" id="1884669"/>
    <lineage>
        <taxon>Bacteria</taxon>
        <taxon>Pseudomonadati</taxon>
        <taxon>Bacteroidota</taxon>
        <taxon>Bacteroidia</taxon>
        <taxon>Bacteroidales</taxon>
        <taxon>Porphyromonadaceae</taxon>
        <taxon>Porphyromonas</taxon>
    </lineage>
</organism>
<accession>A0A2U1FHE6</accession>
<proteinExistence type="predicted"/>
<feature type="chain" id="PRO_5015699527" evidence="1">
    <location>
        <begin position="22"/>
        <end position="146"/>
    </location>
</feature>
<dbReference type="Proteomes" id="UP000245462">
    <property type="component" value="Unassembled WGS sequence"/>
</dbReference>
<evidence type="ECO:0000313" key="3">
    <source>
        <dbReference type="EMBL" id="PVZ11589.1"/>
    </source>
</evidence>
<feature type="domain" description="Putative beta-lactamase-inhibitor-like PepSY-like" evidence="2">
    <location>
        <begin position="61"/>
        <end position="141"/>
    </location>
</feature>
<dbReference type="GeneID" id="94550559"/>
<keyword evidence="1" id="KW-0732">Signal</keyword>
<dbReference type="RefSeq" id="WP_116679113.1">
    <property type="nucleotide sequence ID" value="NZ_JBGXZY010000087.1"/>
</dbReference>
<dbReference type="AlphaFoldDB" id="A0A2U1FHE6"/>
<evidence type="ECO:0000313" key="4">
    <source>
        <dbReference type="Proteomes" id="UP000245462"/>
    </source>
</evidence>
<dbReference type="OrthoDB" id="710080at2"/>
<dbReference type="Gene3D" id="3.40.1420.30">
    <property type="match status" value="1"/>
</dbReference>
<comment type="caution">
    <text evidence="3">The sequence shown here is derived from an EMBL/GenBank/DDBJ whole genome shotgun (WGS) entry which is preliminary data.</text>
</comment>
<reference evidence="3 4" key="1">
    <citation type="submission" date="2018-04" db="EMBL/GenBank/DDBJ databases">
        <title>Genomic Encyclopedia of Type Strains, Phase IV (KMG-IV): sequencing the most valuable type-strain genomes for metagenomic binning, comparative biology and taxonomic classification.</title>
        <authorList>
            <person name="Goeker M."/>
        </authorList>
    </citation>
    <scope>NUCLEOTIDE SEQUENCE [LARGE SCALE GENOMIC DNA]</scope>
    <source>
        <strain evidence="3 4">DSM 28520</strain>
    </source>
</reference>
<keyword evidence="4" id="KW-1185">Reference proteome</keyword>